<evidence type="ECO:0000313" key="6">
    <source>
        <dbReference type="Proteomes" id="UP000092544"/>
    </source>
</evidence>
<keyword evidence="1" id="KW-0175">Coiled coil</keyword>
<dbReference type="PANTHER" id="PTHR33678:SF1">
    <property type="entry name" value="BLL1576 PROTEIN"/>
    <property type="match status" value="1"/>
</dbReference>
<proteinExistence type="predicted"/>
<keyword evidence="6" id="KW-1185">Reference proteome</keyword>
<dbReference type="AlphaFoldDB" id="A0A1A8TU48"/>
<accession>A0A1A8TU48</accession>
<dbReference type="Proteomes" id="UP000092544">
    <property type="component" value="Unassembled WGS sequence"/>
</dbReference>
<evidence type="ECO:0000313" key="5">
    <source>
        <dbReference type="EMBL" id="SBS38101.1"/>
    </source>
</evidence>
<dbReference type="Pfam" id="PF03050">
    <property type="entry name" value="DDE_Tnp_IS66"/>
    <property type="match status" value="1"/>
</dbReference>
<evidence type="ECO:0000256" key="1">
    <source>
        <dbReference type="SAM" id="Coils"/>
    </source>
</evidence>
<dbReference type="STRING" id="1792290.MSP8886_04389"/>
<feature type="coiled-coil region" evidence="1">
    <location>
        <begin position="23"/>
        <end position="50"/>
    </location>
</feature>
<dbReference type="InterPro" id="IPR052344">
    <property type="entry name" value="Transposase-related"/>
</dbReference>
<evidence type="ECO:0000259" key="3">
    <source>
        <dbReference type="Pfam" id="PF13007"/>
    </source>
</evidence>
<feature type="domain" description="Transposase IS66 central" evidence="2">
    <location>
        <begin position="192"/>
        <end position="479"/>
    </location>
</feature>
<feature type="domain" description="Transposase TnpC homeodomain" evidence="3">
    <location>
        <begin position="39"/>
        <end position="104"/>
    </location>
</feature>
<gene>
    <name evidence="5" type="ORF">MSP8886_04389</name>
</gene>
<dbReference type="PANTHER" id="PTHR33678">
    <property type="entry name" value="BLL1576 PROTEIN"/>
    <property type="match status" value="1"/>
</dbReference>
<reference evidence="5 6" key="1">
    <citation type="submission" date="2016-06" db="EMBL/GenBank/DDBJ databases">
        <authorList>
            <person name="Kjaerup R.B."/>
            <person name="Dalgaard T.S."/>
            <person name="Juul-Madsen H.R."/>
        </authorList>
    </citation>
    <scope>NUCLEOTIDE SEQUENCE [LARGE SCALE GENOMIC DNA]</scope>
    <source>
        <strain evidence="5 6">CECT 8886</strain>
    </source>
</reference>
<evidence type="ECO:0000259" key="4">
    <source>
        <dbReference type="Pfam" id="PF13817"/>
    </source>
</evidence>
<dbReference type="InterPro" id="IPR024463">
    <property type="entry name" value="Transposase_TnpC_homeodom"/>
</dbReference>
<dbReference type="RefSeq" id="WP_067021186.1">
    <property type="nucleotide sequence ID" value="NZ_FLOB01000029.1"/>
</dbReference>
<feature type="domain" description="Transposase IS66 C-terminal" evidence="4">
    <location>
        <begin position="486"/>
        <end position="522"/>
    </location>
</feature>
<organism evidence="5 6">
    <name type="scientific">Marinomonas spartinae</name>
    <dbReference type="NCBI Taxonomy" id="1792290"/>
    <lineage>
        <taxon>Bacteria</taxon>
        <taxon>Pseudomonadati</taxon>
        <taxon>Pseudomonadota</taxon>
        <taxon>Gammaproteobacteria</taxon>
        <taxon>Oceanospirillales</taxon>
        <taxon>Oceanospirillaceae</taxon>
        <taxon>Marinomonas</taxon>
    </lineage>
</organism>
<evidence type="ECO:0000259" key="2">
    <source>
        <dbReference type="Pfam" id="PF03050"/>
    </source>
</evidence>
<sequence>MNDATYRPILPFKNIDLLHTNEVEKLRAENEAMSSRIRQYEAEVHMLKRELFGPKSERRTLLTPDQQALADIVGPMSAEPTRVEEESIVEKDKPESANVRGKAPKFRKGNEINITGLRFDESIPVREKVILADELQGPNAHEYEEVGFKDVSRIVQKTSAYEVVITKRQVVKHKTSKQLITAPQPDLIFDSSLADVSFIVGLLVNKFLYHLPLYRQHQQLSASGITLSRATLTNLTKRGIELLRPIVVEQLISVLDSKVLAMDETPIKATRQPGVGNQPCKMKQAYFWPIYGEQDEVVFTFSQSRGMKHIQDLLDHVWQGTLLTDGYAAYSRYEATSPEVTHAQCWVHMRRQLLKAEMEETEAVTHALNLIAALYQYESHIKQKGWSDEKKQDYRVQHSKPLVDQFFAFCEEQTQRADLLPDDTWMKALNYTLKRKRQLMVFLENPNVAMDTNHLEREIRPIPMGKKNWLFCWTELGAEHVGIIQSLISTCKLHDIDPNVYLTDVLQRVSQHPAKDVADLTPRRWKHLFADKPLKSPLL</sequence>
<dbReference type="Pfam" id="PF13817">
    <property type="entry name" value="DDE_Tnp_IS66_C"/>
    <property type="match status" value="1"/>
</dbReference>
<dbReference type="EMBL" id="FLOB01000029">
    <property type="protein sequence ID" value="SBS38101.1"/>
    <property type="molecule type" value="Genomic_DNA"/>
</dbReference>
<dbReference type="InterPro" id="IPR004291">
    <property type="entry name" value="Transposase_IS66_central"/>
</dbReference>
<dbReference type="Pfam" id="PF13007">
    <property type="entry name" value="LZ_Tnp_IS66"/>
    <property type="match status" value="1"/>
</dbReference>
<dbReference type="NCBIfam" id="NF033517">
    <property type="entry name" value="transpos_IS66"/>
    <property type="match status" value="1"/>
</dbReference>
<name>A0A1A8TU48_9GAMM</name>
<dbReference type="InterPro" id="IPR039552">
    <property type="entry name" value="IS66_C"/>
</dbReference>
<protein>
    <submittedName>
        <fullName evidence="5">Transposase IS66 family protein</fullName>
    </submittedName>
</protein>